<name>A0A7W7T9G0_9PSEU</name>
<evidence type="ECO:0008006" key="3">
    <source>
        <dbReference type="Google" id="ProtNLM"/>
    </source>
</evidence>
<protein>
    <recommendedName>
        <fullName evidence="3">Excreted virulence factor EspC (Type VII ESX diderm)</fullName>
    </recommendedName>
</protein>
<evidence type="ECO:0000313" key="1">
    <source>
        <dbReference type="EMBL" id="MBB4969023.1"/>
    </source>
</evidence>
<sequence length="95" mass="10916">MDRTLQNFDARFRAAEDRLRGARDRFAAAGFELYAEGFDRMAYYRDVVGAETALAEVFAEARMSVRVGGVVWSALYDAERLHRNYADECRRLLAE</sequence>
<proteinExistence type="predicted"/>
<evidence type="ECO:0000313" key="2">
    <source>
        <dbReference type="Proteomes" id="UP000542674"/>
    </source>
</evidence>
<comment type="caution">
    <text evidence="1">The sequence shown here is derived from an EMBL/GenBank/DDBJ whole genome shotgun (WGS) entry which is preliminary data.</text>
</comment>
<organism evidence="1 2">
    <name type="scientific">Saccharothrix violaceirubra</name>
    <dbReference type="NCBI Taxonomy" id="413306"/>
    <lineage>
        <taxon>Bacteria</taxon>
        <taxon>Bacillati</taxon>
        <taxon>Actinomycetota</taxon>
        <taxon>Actinomycetes</taxon>
        <taxon>Pseudonocardiales</taxon>
        <taxon>Pseudonocardiaceae</taxon>
        <taxon>Saccharothrix</taxon>
    </lineage>
</organism>
<gene>
    <name evidence="1" type="ORF">F4559_006382</name>
</gene>
<dbReference type="EMBL" id="JACHJS010000001">
    <property type="protein sequence ID" value="MBB4969023.1"/>
    <property type="molecule type" value="Genomic_DNA"/>
</dbReference>
<reference evidence="1 2" key="1">
    <citation type="submission" date="2020-08" db="EMBL/GenBank/DDBJ databases">
        <title>Sequencing the genomes of 1000 actinobacteria strains.</title>
        <authorList>
            <person name="Klenk H.-P."/>
        </authorList>
    </citation>
    <scope>NUCLEOTIDE SEQUENCE [LARGE SCALE GENOMIC DNA]</scope>
    <source>
        <strain evidence="1 2">DSM 45084</strain>
    </source>
</reference>
<dbReference type="RefSeq" id="WP_184674741.1">
    <property type="nucleotide sequence ID" value="NZ_BAABAI010000043.1"/>
</dbReference>
<dbReference type="Proteomes" id="UP000542674">
    <property type="component" value="Unassembled WGS sequence"/>
</dbReference>
<keyword evidence="2" id="KW-1185">Reference proteome</keyword>
<accession>A0A7W7T9G0</accession>
<dbReference type="AlphaFoldDB" id="A0A7W7T9G0"/>